<reference evidence="2" key="1">
    <citation type="submission" date="2016-11" db="UniProtKB">
        <authorList>
            <consortium name="WormBaseParasite"/>
        </authorList>
    </citation>
    <scope>IDENTIFICATION</scope>
</reference>
<accession>A0A1I7SNE0</accession>
<name>A0A1I7SNE0_BURXY</name>
<evidence type="ECO:0000313" key="2">
    <source>
        <dbReference type="WBParaSite" id="BXY_1457900.1"/>
    </source>
</evidence>
<protein>
    <submittedName>
        <fullName evidence="2">G_PROTEIN_RECEP_F1_2 domain-containing protein</fullName>
    </submittedName>
</protein>
<dbReference type="WBParaSite" id="BXY_1457900.1">
    <property type="protein sequence ID" value="BXY_1457900.1"/>
    <property type="gene ID" value="BXY_1457900"/>
</dbReference>
<sequence length="97" mass="10993">MPRHLISDAYECWSGRSARHTYDNTDQTAADSSREICEPNAFTPFMTLQVGLITGLLSNPYDCVWLNVGVLLWTDSLAVCEVFRVNGEYAEFWGQKL</sequence>
<evidence type="ECO:0000313" key="1">
    <source>
        <dbReference type="Proteomes" id="UP000095284"/>
    </source>
</evidence>
<proteinExistence type="predicted"/>
<organism evidence="1 2">
    <name type="scientific">Bursaphelenchus xylophilus</name>
    <name type="common">Pinewood nematode worm</name>
    <name type="synonym">Aphelenchoides xylophilus</name>
    <dbReference type="NCBI Taxonomy" id="6326"/>
    <lineage>
        <taxon>Eukaryota</taxon>
        <taxon>Metazoa</taxon>
        <taxon>Ecdysozoa</taxon>
        <taxon>Nematoda</taxon>
        <taxon>Chromadorea</taxon>
        <taxon>Rhabditida</taxon>
        <taxon>Tylenchina</taxon>
        <taxon>Tylenchomorpha</taxon>
        <taxon>Aphelenchoidea</taxon>
        <taxon>Aphelenchoididae</taxon>
        <taxon>Bursaphelenchus</taxon>
    </lineage>
</organism>
<dbReference type="AlphaFoldDB" id="A0A1I7SNE0"/>
<dbReference type="Proteomes" id="UP000095284">
    <property type="component" value="Unplaced"/>
</dbReference>